<gene>
    <name evidence="6" type="ORF">N1028_01625</name>
</gene>
<accession>A0AA41XAG0</accession>
<dbReference type="GO" id="GO:0030246">
    <property type="term" value="F:carbohydrate binding"/>
    <property type="evidence" value="ECO:0007669"/>
    <property type="project" value="UniProtKB-ARBA"/>
</dbReference>
<dbReference type="SUPFAM" id="SSF53822">
    <property type="entry name" value="Periplasmic binding protein-like I"/>
    <property type="match status" value="1"/>
</dbReference>
<feature type="chain" id="PRO_5041440099" evidence="4">
    <location>
        <begin position="21"/>
        <end position="334"/>
    </location>
</feature>
<proteinExistence type="inferred from homology"/>
<evidence type="ECO:0000313" key="6">
    <source>
        <dbReference type="EMBL" id="MCS5724587.1"/>
    </source>
</evidence>
<dbReference type="Proteomes" id="UP001165587">
    <property type="component" value="Unassembled WGS sequence"/>
</dbReference>
<reference evidence="6" key="1">
    <citation type="submission" date="2022-08" db="EMBL/GenBank/DDBJ databases">
        <authorList>
            <person name="Deng Y."/>
            <person name="Han X.-F."/>
            <person name="Zhang Y.-Q."/>
        </authorList>
    </citation>
    <scope>NUCLEOTIDE SEQUENCE</scope>
    <source>
        <strain evidence="6">CPCC 203407</strain>
    </source>
</reference>
<dbReference type="PROSITE" id="PS51257">
    <property type="entry name" value="PROKAR_LIPOPROTEIN"/>
    <property type="match status" value="1"/>
</dbReference>
<evidence type="ECO:0000256" key="1">
    <source>
        <dbReference type="ARBA" id="ARBA00004196"/>
    </source>
</evidence>
<evidence type="ECO:0000313" key="7">
    <source>
        <dbReference type="Proteomes" id="UP001165587"/>
    </source>
</evidence>
<feature type="domain" description="Periplasmic binding protein" evidence="5">
    <location>
        <begin position="41"/>
        <end position="302"/>
    </location>
</feature>
<dbReference type="GO" id="GO:0030313">
    <property type="term" value="C:cell envelope"/>
    <property type="evidence" value="ECO:0007669"/>
    <property type="project" value="UniProtKB-SubCell"/>
</dbReference>
<dbReference type="RefSeq" id="WP_259525011.1">
    <property type="nucleotide sequence ID" value="NZ_JANLCK010000001.1"/>
</dbReference>
<dbReference type="InterPro" id="IPR025997">
    <property type="entry name" value="SBP_2_dom"/>
</dbReference>
<dbReference type="PANTHER" id="PTHR46847">
    <property type="entry name" value="D-ALLOSE-BINDING PERIPLASMIC PROTEIN-RELATED"/>
    <property type="match status" value="1"/>
</dbReference>
<organism evidence="6 7">
    <name type="scientific">Herbiconiux oxytropis</name>
    <dbReference type="NCBI Taxonomy" id="2970915"/>
    <lineage>
        <taxon>Bacteria</taxon>
        <taxon>Bacillati</taxon>
        <taxon>Actinomycetota</taxon>
        <taxon>Actinomycetes</taxon>
        <taxon>Micrococcales</taxon>
        <taxon>Microbacteriaceae</taxon>
        <taxon>Herbiconiux</taxon>
    </lineage>
</organism>
<dbReference type="InterPro" id="IPR028082">
    <property type="entry name" value="Peripla_BP_I"/>
</dbReference>
<evidence type="ECO:0000256" key="4">
    <source>
        <dbReference type="SAM" id="SignalP"/>
    </source>
</evidence>
<keyword evidence="3 4" id="KW-0732">Signal</keyword>
<dbReference type="CDD" id="cd01536">
    <property type="entry name" value="PBP1_ABC_sugar_binding-like"/>
    <property type="match status" value="1"/>
</dbReference>
<dbReference type="PANTHER" id="PTHR46847:SF1">
    <property type="entry name" value="D-ALLOSE-BINDING PERIPLASMIC PROTEIN-RELATED"/>
    <property type="match status" value="1"/>
</dbReference>
<dbReference type="Pfam" id="PF13407">
    <property type="entry name" value="Peripla_BP_4"/>
    <property type="match status" value="1"/>
</dbReference>
<protein>
    <submittedName>
        <fullName evidence="6">Sugar ABC transporter substrate-binding protein</fullName>
    </submittedName>
</protein>
<evidence type="ECO:0000259" key="5">
    <source>
        <dbReference type="Pfam" id="PF13407"/>
    </source>
</evidence>
<dbReference type="Gene3D" id="3.40.50.2300">
    <property type="match status" value="2"/>
</dbReference>
<sequence length="334" mass="34416">MKTKYFAVPGLALATVALLAGCAGSGPEPSADSADDEQLSIGFFGFAAANSFAQGVYDGVEAKAEELGATSEFVDSNFDGQLQAQQVTDAVTSGQYDIIIIQANDNLVVQRPLEEAIAAGITVVTEFTAVGPDFETVEPQIDGAISIVDPAVVNGEKLGEMGLLACEEAKADPCQVGYMEGFRALPLDNARTQAVVDTLTAGGAEVVAQVEGGYTADAGQAAFQDIITANPDVDVVIGSSQAVGGARLAAGADSPVLFIGNGSSRQAIEAVRSGDWFATYTLDLYLNGETAAELGIEKHQGEDVEVAISEADLTPSKGIGTVENLEGFEATYDD</sequence>
<dbReference type="EMBL" id="JANLCK010000001">
    <property type="protein sequence ID" value="MCS5724587.1"/>
    <property type="molecule type" value="Genomic_DNA"/>
</dbReference>
<comment type="similarity">
    <text evidence="2">Belongs to the bacterial solute-binding protein 2 family.</text>
</comment>
<comment type="caution">
    <text evidence="6">The sequence shown here is derived from an EMBL/GenBank/DDBJ whole genome shotgun (WGS) entry which is preliminary data.</text>
</comment>
<comment type="subcellular location">
    <subcellularLocation>
        <location evidence="1">Cell envelope</location>
    </subcellularLocation>
</comment>
<keyword evidence="7" id="KW-1185">Reference proteome</keyword>
<name>A0AA41XAG0_9MICO</name>
<feature type="signal peptide" evidence="4">
    <location>
        <begin position="1"/>
        <end position="20"/>
    </location>
</feature>
<dbReference type="AlphaFoldDB" id="A0AA41XAG0"/>
<evidence type="ECO:0000256" key="2">
    <source>
        <dbReference type="ARBA" id="ARBA00007639"/>
    </source>
</evidence>
<evidence type="ECO:0000256" key="3">
    <source>
        <dbReference type="ARBA" id="ARBA00022729"/>
    </source>
</evidence>